<name>D2W214_NAEGR</name>
<dbReference type="VEuPathDB" id="AmoebaDB:NAEGRDRAFT_75423"/>
<proteinExistence type="predicted"/>
<dbReference type="InParanoid" id="D2W214"/>
<gene>
    <name evidence="1" type="ORF">NAEGRDRAFT_75423</name>
</gene>
<dbReference type="KEGG" id="ngr:NAEGRDRAFT_75423"/>
<evidence type="ECO:0000313" key="1">
    <source>
        <dbReference type="EMBL" id="EFC36860.1"/>
    </source>
</evidence>
<accession>D2W214</accession>
<dbReference type="GeneID" id="8856099"/>
<protein>
    <submittedName>
        <fullName evidence="1">Predicted protein</fullName>
    </submittedName>
</protein>
<dbReference type="AlphaFoldDB" id="D2W214"/>
<dbReference type="EMBL" id="GG738924">
    <property type="protein sequence ID" value="EFC36860.1"/>
    <property type="molecule type" value="Genomic_DNA"/>
</dbReference>
<organism evidence="2">
    <name type="scientific">Naegleria gruberi</name>
    <name type="common">Amoeba</name>
    <dbReference type="NCBI Taxonomy" id="5762"/>
    <lineage>
        <taxon>Eukaryota</taxon>
        <taxon>Discoba</taxon>
        <taxon>Heterolobosea</taxon>
        <taxon>Tetramitia</taxon>
        <taxon>Eutetramitia</taxon>
        <taxon>Vahlkampfiidae</taxon>
        <taxon>Naegleria</taxon>
    </lineage>
</organism>
<reference evidence="1 2" key="1">
    <citation type="journal article" date="2010" name="Cell">
        <title>The genome of Naegleria gruberi illuminates early eukaryotic versatility.</title>
        <authorList>
            <person name="Fritz-Laylin L.K."/>
            <person name="Prochnik S.E."/>
            <person name="Ginger M.L."/>
            <person name="Dacks J.B."/>
            <person name="Carpenter M.L."/>
            <person name="Field M.C."/>
            <person name="Kuo A."/>
            <person name="Paredez A."/>
            <person name="Chapman J."/>
            <person name="Pham J."/>
            <person name="Shu S."/>
            <person name="Neupane R."/>
            <person name="Cipriano M."/>
            <person name="Mancuso J."/>
            <person name="Tu H."/>
            <person name="Salamov A."/>
            <person name="Lindquist E."/>
            <person name="Shapiro H."/>
            <person name="Lucas S."/>
            <person name="Grigoriev I.V."/>
            <person name="Cande W.Z."/>
            <person name="Fulton C."/>
            <person name="Rokhsar D.S."/>
            <person name="Dawson S.C."/>
        </authorList>
    </citation>
    <scope>NUCLEOTIDE SEQUENCE [LARGE SCALE GENOMIC DNA]</scope>
    <source>
        <strain evidence="1 2">NEG-M</strain>
    </source>
</reference>
<keyword evidence="2" id="KW-1185">Reference proteome</keyword>
<evidence type="ECO:0000313" key="2">
    <source>
        <dbReference type="Proteomes" id="UP000006671"/>
    </source>
</evidence>
<sequence>MENLGAELCYLAQLPPEEQFTIRLVIIWELDNNKFLVCRAKPDNAYPFLNEDMEYSNADIVYFSPIEVYTHTPVITGDVVEVGRILIIDNALHLDSVTFIEKANTMPGRIEYMTETMNDIWIQKEYVSNGKSSKVEEESEIDASLLDQLPFDMKFEIISFIPTYSKQERIKLVERNVRIACELLKICEDEFNDKYCDKTCTAMRIEKRLNPDRLYEIDNDFIRFVKMRLINKEFAKIMKENIMKLDLLYIYRDDIGRRRLVRTSIELARRDYFKDPSLNPIYFLYYYSQIEKHAYPYYGYNDLNIACAPSLDKLSRFDFAVSFYEKFGLSSNEIYLMEKIDFCVNRKELKLYRPTFILEEFRALLGEIFLALN</sequence>
<dbReference type="Proteomes" id="UP000006671">
    <property type="component" value="Unassembled WGS sequence"/>
</dbReference>
<dbReference type="RefSeq" id="XP_002669604.1">
    <property type="nucleotide sequence ID" value="XM_002669558.1"/>
</dbReference>